<dbReference type="Pfam" id="PF04002">
    <property type="entry name" value="RadC"/>
    <property type="match status" value="1"/>
</dbReference>
<dbReference type="InterPro" id="IPR025657">
    <property type="entry name" value="RadC_JAB"/>
</dbReference>
<evidence type="ECO:0000313" key="8">
    <source>
        <dbReference type="Proteomes" id="UP001596977"/>
    </source>
</evidence>
<dbReference type="PROSITE" id="PS50249">
    <property type="entry name" value="MPN"/>
    <property type="match status" value="1"/>
</dbReference>
<dbReference type="InterPro" id="IPR020891">
    <property type="entry name" value="UPF0758_CS"/>
</dbReference>
<protein>
    <submittedName>
        <fullName evidence="7">RadC family protein</fullName>
    </submittedName>
</protein>
<dbReference type="InterPro" id="IPR037518">
    <property type="entry name" value="MPN"/>
</dbReference>
<dbReference type="Proteomes" id="UP001596977">
    <property type="component" value="Unassembled WGS sequence"/>
</dbReference>
<feature type="domain" description="MPN" evidence="6">
    <location>
        <begin position="62"/>
        <end position="183"/>
    </location>
</feature>
<dbReference type="CDD" id="cd08071">
    <property type="entry name" value="MPN_DUF2466"/>
    <property type="match status" value="1"/>
</dbReference>
<evidence type="ECO:0000256" key="5">
    <source>
        <dbReference type="ARBA" id="ARBA00023049"/>
    </source>
</evidence>
<evidence type="ECO:0000256" key="2">
    <source>
        <dbReference type="ARBA" id="ARBA00022723"/>
    </source>
</evidence>
<keyword evidence="5" id="KW-0482">Metalloprotease</keyword>
<dbReference type="PROSITE" id="PS01302">
    <property type="entry name" value="UPF0758"/>
    <property type="match status" value="1"/>
</dbReference>
<organism evidence="7 8">
    <name type="scientific">Sphingomonas canadensis</name>
    <dbReference type="NCBI Taxonomy" id="1219257"/>
    <lineage>
        <taxon>Bacteria</taxon>
        <taxon>Pseudomonadati</taxon>
        <taxon>Pseudomonadota</taxon>
        <taxon>Alphaproteobacteria</taxon>
        <taxon>Sphingomonadales</taxon>
        <taxon>Sphingomonadaceae</taxon>
        <taxon>Sphingomonas</taxon>
    </lineage>
</organism>
<dbReference type="RefSeq" id="WP_264945857.1">
    <property type="nucleotide sequence ID" value="NZ_JAPDRA010000010.1"/>
</dbReference>
<keyword evidence="8" id="KW-1185">Reference proteome</keyword>
<dbReference type="Gene3D" id="3.40.140.10">
    <property type="entry name" value="Cytidine Deaminase, domain 2"/>
    <property type="match status" value="1"/>
</dbReference>
<dbReference type="EMBL" id="JBHTJG010000010">
    <property type="protein sequence ID" value="MFD0948041.1"/>
    <property type="molecule type" value="Genomic_DNA"/>
</dbReference>
<keyword evidence="3" id="KW-0378">Hydrolase</keyword>
<name>A0ABW3H973_9SPHN</name>
<keyword evidence="2" id="KW-0479">Metal-binding</keyword>
<proteinExistence type="predicted"/>
<sequence length="183" mass="19536">MPGAAGAADLLLERFGSLGAVLTTDRHTLAATTGDRRLAALLDCVHAIVGHVLRSDIAGRTLIADEEAVVAYLRGTCGHARNEELRVLYLDAKNQLIHERAFPGSVDEAPFHVREILRRGLDVGAASLILAHNHPSGDPAPSAADREITQRLTRAAADIGIAVLDHIIVTRTKSFSFRLGATI</sequence>
<evidence type="ECO:0000259" key="6">
    <source>
        <dbReference type="PROSITE" id="PS50249"/>
    </source>
</evidence>
<evidence type="ECO:0000313" key="7">
    <source>
        <dbReference type="EMBL" id="MFD0948041.1"/>
    </source>
</evidence>
<comment type="caution">
    <text evidence="7">The sequence shown here is derived from an EMBL/GenBank/DDBJ whole genome shotgun (WGS) entry which is preliminary data.</text>
</comment>
<dbReference type="SUPFAM" id="SSF102712">
    <property type="entry name" value="JAB1/MPN domain"/>
    <property type="match status" value="1"/>
</dbReference>
<dbReference type="NCBIfam" id="TIGR00608">
    <property type="entry name" value="radc"/>
    <property type="match status" value="1"/>
</dbReference>
<dbReference type="PANTHER" id="PTHR30471:SF3">
    <property type="entry name" value="UPF0758 PROTEIN YEES-RELATED"/>
    <property type="match status" value="1"/>
</dbReference>
<gene>
    <name evidence="7" type="ORF">ACFQ1E_16985</name>
</gene>
<dbReference type="PANTHER" id="PTHR30471">
    <property type="entry name" value="DNA REPAIR PROTEIN RADC"/>
    <property type="match status" value="1"/>
</dbReference>
<evidence type="ECO:0000256" key="4">
    <source>
        <dbReference type="ARBA" id="ARBA00022833"/>
    </source>
</evidence>
<keyword evidence="1" id="KW-0645">Protease</keyword>
<keyword evidence="4" id="KW-0862">Zinc</keyword>
<reference evidence="8" key="1">
    <citation type="journal article" date="2019" name="Int. J. Syst. Evol. Microbiol.">
        <title>The Global Catalogue of Microorganisms (GCM) 10K type strain sequencing project: providing services to taxonomists for standard genome sequencing and annotation.</title>
        <authorList>
            <consortium name="The Broad Institute Genomics Platform"/>
            <consortium name="The Broad Institute Genome Sequencing Center for Infectious Disease"/>
            <person name="Wu L."/>
            <person name="Ma J."/>
        </authorList>
    </citation>
    <scope>NUCLEOTIDE SEQUENCE [LARGE SCALE GENOMIC DNA]</scope>
    <source>
        <strain evidence="8">CCUG 62982</strain>
    </source>
</reference>
<accession>A0ABW3H973</accession>
<evidence type="ECO:0000256" key="3">
    <source>
        <dbReference type="ARBA" id="ARBA00022801"/>
    </source>
</evidence>
<evidence type="ECO:0000256" key="1">
    <source>
        <dbReference type="ARBA" id="ARBA00022670"/>
    </source>
</evidence>
<dbReference type="InterPro" id="IPR001405">
    <property type="entry name" value="UPF0758"/>
</dbReference>